<dbReference type="OrthoDB" id="2487638at2759"/>
<evidence type="ECO:0000313" key="3">
    <source>
        <dbReference type="EMBL" id="KAF0552191.1"/>
    </source>
</evidence>
<accession>A0A8H4ETT4</accession>
<proteinExistence type="predicted"/>
<keyword evidence="2" id="KW-1133">Transmembrane helix</keyword>
<keyword evidence="1" id="KW-0175">Coiled coil</keyword>
<keyword evidence="4" id="KW-1185">Reference proteome</keyword>
<evidence type="ECO:0000256" key="1">
    <source>
        <dbReference type="SAM" id="Coils"/>
    </source>
</evidence>
<protein>
    <submittedName>
        <fullName evidence="3">Uncharacterized protein</fullName>
    </submittedName>
</protein>
<evidence type="ECO:0000313" key="4">
    <source>
        <dbReference type="Proteomes" id="UP000439903"/>
    </source>
</evidence>
<dbReference type="Proteomes" id="UP000439903">
    <property type="component" value="Unassembled WGS sequence"/>
</dbReference>
<organism evidence="3 4">
    <name type="scientific">Gigaspora margarita</name>
    <dbReference type="NCBI Taxonomy" id="4874"/>
    <lineage>
        <taxon>Eukaryota</taxon>
        <taxon>Fungi</taxon>
        <taxon>Fungi incertae sedis</taxon>
        <taxon>Mucoromycota</taxon>
        <taxon>Glomeromycotina</taxon>
        <taxon>Glomeromycetes</taxon>
        <taxon>Diversisporales</taxon>
        <taxon>Gigasporaceae</taxon>
        <taxon>Gigaspora</taxon>
    </lineage>
</organism>
<feature type="coiled-coil region" evidence="1">
    <location>
        <begin position="59"/>
        <end position="95"/>
    </location>
</feature>
<feature type="transmembrane region" description="Helical" evidence="2">
    <location>
        <begin position="6"/>
        <end position="25"/>
    </location>
</feature>
<dbReference type="AlphaFoldDB" id="A0A8H4ETT4"/>
<reference evidence="3 4" key="1">
    <citation type="journal article" date="2019" name="Environ. Microbiol.">
        <title>At the nexus of three kingdoms: the genome of the mycorrhizal fungus Gigaspora margarita provides insights into plant, endobacterial and fungal interactions.</title>
        <authorList>
            <person name="Venice F."/>
            <person name="Ghignone S."/>
            <person name="Salvioli di Fossalunga A."/>
            <person name="Amselem J."/>
            <person name="Novero M."/>
            <person name="Xianan X."/>
            <person name="Sedzielewska Toro K."/>
            <person name="Morin E."/>
            <person name="Lipzen A."/>
            <person name="Grigoriev I.V."/>
            <person name="Henrissat B."/>
            <person name="Martin F.M."/>
            <person name="Bonfante P."/>
        </authorList>
    </citation>
    <scope>NUCLEOTIDE SEQUENCE [LARGE SCALE GENOMIC DNA]</scope>
    <source>
        <strain evidence="3 4">BEG34</strain>
    </source>
</reference>
<comment type="caution">
    <text evidence="3">The sequence shown here is derived from an EMBL/GenBank/DDBJ whole genome shotgun (WGS) entry which is preliminary data.</text>
</comment>
<dbReference type="EMBL" id="WTPW01000070">
    <property type="protein sequence ID" value="KAF0552191.1"/>
    <property type="molecule type" value="Genomic_DNA"/>
</dbReference>
<name>A0A8H4ETT4_GIGMA</name>
<evidence type="ECO:0000256" key="2">
    <source>
        <dbReference type="SAM" id="Phobius"/>
    </source>
</evidence>
<keyword evidence="2" id="KW-0472">Membrane</keyword>
<keyword evidence="2" id="KW-0812">Transmembrane</keyword>
<feature type="transmembrane region" description="Helical" evidence="2">
    <location>
        <begin position="37"/>
        <end position="57"/>
    </location>
</feature>
<gene>
    <name evidence="3" type="ORF">F8M41_022378</name>
</gene>
<sequence>MNKWYWVVPFSFALFSVLYGILLGIRQCKDFKCTTDAYFSVVILSSIGFLVSLIFGIQAHNVVDEESELEKEIRLLEKQKKIAELKKEIKDIEAVELSTSKNIIANTS</sequence>